<organism evidence="2 3">
    <name type="scientific">Natrinema pallidum DSM 3751</name>
    <dbReference type="NCBI Taxonomy" id="1227495"/>
    <lineage>
        <taxon>Archaea</taxon>
        <taxon>Methanobacteriati</taxon>
        <taxon>Methanobacteriota</taxon>
        <taxon>Stenosarchaea group</taxon>
        <taxon>Halobacteria</taxon>
        <taxon>Halobacteriales</taxon>
        <taxon>Natrialbaceae</taxon>
        <taxon>Natrinema</taxon>
    </lineage>
</organism>
<dbReference type="EMBL" id="AOII01000067">
    <property type="protein sequence ID" value="ELY76762.1"/>
    <property type="molecule type" value="Genomic_DNA"/>
</dbReference>
<feature type="region of interest" description="Disordered" evidence="1">
    <location>
        <begin position="1"/>
        <end position="70"/>
    </location>
</feature>
<dbReference type="AlphaFoldDB" id="L9YTF2"/>
<gene>
    <name evidence="2" type="ORF">C487_10669</name>
</gene>
<sequence>MGDGSDASDGTDGGDDRAANDDSSWIPAASNGCACAGTTLEEARPPHGDSAWRKPSTGDRLLVQQPRTER</sequence>
<feature type="compositionally biased region" description="Basic and acidic residues" evidence="1">
    <location>
        <begin position="41"/>
        <end position="52"/>
    </location>
</feature>
<evidence type="ECO:0000313" key="2">
    <source>
        <dbReference type="EMBL" id="ELY76762.1"/>
    </source>
</evidence>
<evidence type="ECO:0000256" key="1">
    <source>
        <dbReference type="SAM" id="MobiDB-lite"/>
    </source>
</evidence>
<name>L9YTF2_9EURY</name>
<feature type="compositionally biased region" description="Low complexity" evidence="1">
    <location>
        <begin position="1"/>
        <end position="10"/>
    </location>
</feature>
<dbReference type="Proteomes" id="UP000011618">
    <property type="component" value="Unassembled WGS sequence"/>
</dbReference>
<protein>
    <submittedName>
        <fullName evidence="2">Uncharacterized protein</fullName>
    </submittedName>
</protein>
<accession>L9YTF2</accession>
<evidence type="ECO:0000313" key="3">
    <source>
        <dbReference type="Proteomes" id="UP000011618"/>
    </source>
</evidence>
<comment type="caution">
    <text evidence="2">The sequence shown here is derived from an EMBL/GenBank/DDBJ whole genome shotgun (WGS) entry which is preliminary data.</text>
</comment>
<reference evidence="2 3" key="1">
    <citation type="journal article" date="2014" name="PLoS Genet.">
        <title>Phylogenetically driven sequencing of extremely halophilic archaea reveals strategies for static and dynamic osmo-response.</title>
        <authorList>
            <person name="Becker E.A."/>
            <person name="Seitzer P.M."/>
            <person name="Tritt A."/>
            <person name="Larsen D."/>
            <person name="Krusor M."/>
            <person name="Yao A.I."/>
            <person name="Wu D."/>
            <person name="Madern D."/>
            <person name="Eisen J.A."/>
            <person name="Darling A.E."/>
            <person name="Facciotti M.T."/>
        </authorList>
    </citation>
    <scope>NUCLEOTIDE SEQUENCE [LARGE SCALE GENOMIC DNA]</scope>
    <source>
        <strain evidence="2 3">DSM 3751</strain>
    </source>
</reference>
<proteinExistence type="predicted"/>